<comment type="caution">
    <text evidence="1">The sequence shown here is derived from an EMBL/GenBank/DDBJ whole genome shotgun (WGS) entry which is preliminary data.</text>
</comment>
<name>A0ABW4V2N2_9MICO</name>
<accession>A0ABW4V2N2</accession>
<dbReference type="SUPFAM" id="SSF158745">
    <property type="entry name" value="LanC-like"/>
    <property type="match status" value="1"/>
</dbReference>
<dbReference type="InterPro" id="IPR033889">
    <property type="entry name" value="LanC"/>
</dbReference>
<evidence type="ECO:0000313" key="1">
    <source>
        <dbReference type="EMBL" id="MFD2024058.1"/>
    </source>
</evidence>
<keyword evidence="2" id="KW-1185">Reference proteome</keyword>
<proteinExistence type="predicted"/>
<sequence length="389" mass="41154">MSTTNPPTSVPSATPVAGREAVATNAGELPAAAQSLSRGDLGTALLHAMYPDDPAHTQALSQLARAAMPLVDGPSAGIFFGAPALTFVLHTAGWTGPTMAHLDQALATHTTARLAAAHQRIDTEQTAHFGEYDLMHGLAGIGALLLVRSTDPETTRALLTYLVRLTEPLRATADEPDPGWQVWHHHSDLERPWPHANAGLAHGITGPLAVLSLAVQRGVRVPGDLAAIDRILDWLDTQRRSGDGWARWSGDHQPGPLAPSWCYGTPGIARAQQLAAIAIGDQQRKNQVETLLADSLTSCLTDPAPTSDLVGDGICHGPAGVLQTVRRVAADADDPSVFNQHIEHWTARVRAAGEPRRAGLLEGTPGLRLVLDHPPHPQTPAWDACLGLA</sequence>
<dbReference type="InterPro" id="IPR007822">
    <property type="entry name" value="LANC-like"/>
</dbReference>
<dbReference type="Gene3D" id="1.50.10.20">
    <property type="match status" value="1"/>
</dbReference>
<dbReference type="RefSeq" id="WP_377183740.1">
    <property type="nucleotide sequence ID" value="NZ_JBHUHF010000001.1"/>
</dbReference>
<dbReference type="PRINTS" id="PR01955">
    <property type="entry name" value="LANCFRANKIA"/>
</dbReference>
<dbReference type="SMART" id="SM01260">
    <property type="entry name" value="LANC_like"/>
    <property type="match status" value="1"/>
</dbReference>
<dbReference type="PRINTS" id="PR01950">
    <property type="entry name" value="LANCSUPER"/>
</dbReference>
<evidence type="ECO:0000313" key="2">
    <source>
        <dbReference type="Proteomes" id="UP001597338"/>
    </source>
</evidence>
<reference evidence="2" key="1">
    <citation type="journal article" date="2019" name="Int. J. Syst. Evol. Microbiol.">
        <title>The Global Catalogue of Microorganisms (GCM) 10K type strain sequencing project: providing services to taxonomists for standard genome sequencing and annotation.</title>
        <authorList>
            <consortium name="The Broad Institute Genomics Platform"/>
            <consortium name="The Broad Institute Genome Sequencing Center for Infectious Disease"/>
            <person name="Wu L."/>
            <person name="Ma J."/>
        </authorList>
    </citation>
    <scope>NUCLEOTIDE SEQUENCE [LARGE SCALE GENOMIC DNA]</scope>
    <source>
        <strain evidence="2">CCM 7043</strain>
    </source>
</reference>
<dbReference type="Pfam" id="PF05147">
    <property type="entry name" value="LANC_like"/>
    <property type="match status" value="1"/>
</dbReference>
<dbReference type="EMBL" id="JBHUHF010000001">
    <property type="protein sequence ID" value="MFD2024058.1"/>
    <property type="molecule type" value="Genomic_DNA"/>
</dbReference>
<organism evidence="1 2">
    <name type="scientific">Promicromonospora aerolata</name>
    <dbReference type="NCBI Taxonomy" id="195749"/>
    <lineage>
        <taxon>Bacteria</taxon>
        <taxon>Bacillati</taxon>
        <taxon>Actinomycetota</taxon>
        <taxon>Actinomycetes</taxon>
        <taxon>Micrococcales</taxon>
        <taxon>Promicromonosporaceae</taxon>
        <taxon>Promicromonospora</taxon>
    </lineage>
</organism>
<protein>
    <submittedName>
        <fullName evidence="1">Lanthionine synthetase C family protein</fullName>
    </submittedName>
</protein>
<dbReference type="Proteomes" id="UP001597338">
    <property type="component" value="Unassembled WGS sequence"/>
</dbReference>
<gene>
    <name evidence="1" type="ORF">ACFSL2_00885</name>
</gene>
<dbReference type="CDD" id="cd04793">
    <property type="entry name" value="LanC"/>
    <property type="match status" value="1"/>
</dbReference>